<gene>
    <name evidence="1" type="ORF">GSONMT00070527001</name>
</gene>
<reference evidence="1" key="2">
    <citation type="submission" date="2014-03" db="EMBL/GenBank/DDBJ databases">
        <authorList>
            <person name="Genoscope - CEA"/>
        </authorList>
    </citation>
    <scope>NUCLEOTIDE SEQUENCE</scope>
</reference>
<dbReference type="PaxDb" id="8022-A0A060WA36"/>
<organism evidence="1 2">
    <name type="scientific">Oncorhynchus mykiss</name>
    <name type="common">Rainbow trout</name>
    <name type="synonym">Salmo gairdneri</name>
    <dbReference type="NCBI Taxonomy" id="8022"/>
    <lineage>
        <taxon>Eukaryota</taxon>
        <taxon>Metazoa</taxon>
        <taxon>Chordata</taxon>
        <taxon>Craniata</taxon>
        <taxon>Vertebrata</taxon>
        <taxon>Euteleostomi</taxon>
        <taxon>Actinopterygii</taxon>
        <taxon>Neopterygii</taxon>
        <taxon>Teleostei</taxon>
        <taxon>Protacanthopterygii</taxon>
        <taxon>Salmoniformes</taxon>
        <taxon>Salmonidae</taxon>
        <taxon>Salmoninae</taxon>
        <taxon>Oncorhynchus</taxon>
    </lineage>
</organism>
<dbReference type="Gene3D" id="1.10.510.10">
    <property type="entry name" value="Transferase(Phosphotransferase) domain 1"/>
    <property type="match status" value="1"/>
</dbReference>
<dbReference type="AlphaFoldDB" id="A0A060WA36"/>
<evidence type="ECO:0008006" key="3">
    <source>
        <dbReference type="Google" id="ProtNLM"/>
    </source>
</evidence>
<dbReference type="Proteomes" id="UP000193380">
    <property type="component" value="Unassembled WGS sequence"/>
</dbReference>
<name>A0A060WA36_ONCMY</name>
<protein>
    <recommendedName>
        <fullName evidence="3">Serine-threonine/tyrosine-protein kinase catalytic domain-containing protein</fullName>
    </recommendedName>
</protein>
<accession>A0A060WA36</accession>
<sequence length="102" mass="11887">MQNTHTNTHLILSITEIVQKVRNDQSPYFRPTTDNSCHCEKLTILMESCWAEDPVERPDFSHIKIYITKLNNTVVPQNGFQSHLVSDTMEIIFSLDLFYEDV</sequence>
<dbReference type="EMBL" id="FR904461">
    <property type="protein sequence ID" value="CDQ64153.1"/>
    <property type="molecule type" value="Genomic_DNA"/>
</dbReference>
<proteinExistence type="predicted"/>
<reference evidence="1" key="1">
    <citation type="journal article" date="2014" name="Nat. Commun.">
        <title>The rainbow trout genome provides novel insights into evolution after whole-genome duplication in vertebrates.</title>
        <authorList>
            <person name="Berthelot C."/>
            <person name="Brunet F."/>
            <person name="Chalopin D."/>
            <person name="Juanchich A."/>
            <person name="Bernard M."/>
            <person name="Noel B."/>
            <person name="Bento P."/>
            <person name="Da Silva C."/>
            <person name="Labadie K."/>
            <person name="Alberti A."/>
            <person name="Aury J.M."/>
            <person name="Louis A."/>
            <person name="Dehais P."/>
            <person name="Bardou P."/>
            <person name="Montfort J."/>
            <person name="Klopp C."/>
            <person name="Cabau C."/>
            <person name="Gaspin C."/>
            <person name="Thorgaard G.H."/>
            <person name="Boussaha M."/>
            <person name="Quillet E."/>
            <person name="Guyomard R."/>
            <person name="Galiana D."/>
            <person name="Bobe J."/>
            <person name="Volff J.N."/>
            <person name="Genet C."/>
            <person name="Wincker P."/>
            <person name="Jaillon O."/>
            <person name="Roest Crollius H."/>
            <person name="Guiguen Y."/>
        </authorList>
    </citation>
    <scope>NUCLEOTIDE SEQUENCE [LARGE SCALE GENOMIC DNA]</scope>
</reference>
<dbReference type="STRING" id="8022.A0A060WA36"/>
<evidence type="ECO:0000313" key="2">
    <source>
        <dbReference type="Proteomes" id="UP000193380"/>
    </source>
</evidence>
<evidence type="ECO:0000313" key="1">
    <source>
        <dbReference type="EMBL" id="CDQ64153.1"/>
    </source>
</evidence>